<dbReference type="InterPro" id="IPR016024">
    <property type="entry name" value="ARM-type_fold"/>
</dbReference>
<accession>A0A7C8V669</accession>
<organism evidence="5 6">
    <name type="scientific">Orbilia oligospora</name>
    <name type="common">Nematode-trapping fungus</name>
    <name type="synonym">Arthrobotrys oligospora</name>
    <dbReference type="NCBI Taxonomy" id="2813651"/>
    <lineage>
        <taxon>Eukaryota</taxon>
        <taxon>Fungi</taxon>
        <taxon>Dikarya</taxon>
        <taxon>Ascomycota</taxon>
        <taxon>Pezizomycotina</taxon>
        <taxon>Orbiliomycetes</taxon>
        <taxon>Orbiliales</taxon>
        <taxon>Orbiliaceae</taxon>
        <taxon>Orbilia</taxon>
    </lineage>
</organism>
<reference evidence="5 6" key="1">
    <citation type="submission" date="2019-06" db="EMBL/GenBank/DDBJ databases">
        <authorList>
            <person name="Palmer J.M."/>
        </authorList>
    </citation>
    <scope>NUCLEOTIDE SEQUENCE [LARGE SCALE GENOMIC DNA]</scope>
    <source>
        <strain evidence="5 6">TWF191</strain>
    </source>
</reference>
<evidence type="ECO:0000256" key="1">
    <source>
        <dbReference type="ARBA" id="ARBA00004123"/>
    </source>
</evidence>
<dbReference type="PANTHER" id="PTHR13213">
    <property type="entry name" value="MYB-BINDING PROTEIN 1A FAMILY MEMBER"/>
    <property type="match status" value="1"/>
</dbReference>
<evidence type="ECO:0000256" key="4">
    <source>
        <dbReference type="SAM" id="MobiDB-lite"/>
    </source>
</evidence>
<dbReference type="InterPro" id="IPR007015">
    <property type="entry name" value="DNA_pol_V/MYBBP1A"/>
</dbReference>
<evidence type="ECO:0000313" key="6">
    <source>
        <dbReference type="Proteomes" id="UP000483672"/>
    </source>
</evidence>
<protein>
    <recommendedName>
        <fullName evidence="7">DNA-directed DNA polymerase</fullName>
    </recommendedName>
</protein>
<dbReference type="GO" id="GO:0000182">
    <property type="term" value="F:rDNA binding"/>
    <property type="evidence" value="ECO:0007669"/>
    <property type="project" value="TreeGrafter"/>
</dbReference>
<dbReference type="Pfam" id="PF04931">
    <property type="entry name" value="DNA_pol_phi"/>
    <property type="match status" value="1"/>
</dbReference>
<feature type="region of interest" description="Disordered" evidence="4">
    <location>
        <begin position="705"/>
        <end position="816"/>
    </location>
</feature>
<feature type="compositionally biased region" description="Acidic residues" evidence="4">
    <location>
        <begin position="639"/>
        <end position="649"/>
    </location>
</feature>
<dbReference type="GO" id="GO:0006355">
    <property type="term" value="P:regulation of DNA-templated transcription"/>
    <property type="evidence" value="ECO:0007669"/>
    <property type="project" value="InterPro"/>
</dbReference>
<comment type="subcellular location">
    <subcellularLocation>
        <location evidence="1">Nucleus</location>
    </subcellularLocation>
</comment>
<dbReference type="PANTHER" id="PTHR13213:SF2">
    <property type="entry name" value="MYB-BINDING PROTEIN 1A"/>
    <property type="match status" value="1"/>
</dbReference>
<evidence type="ECO:0000313" key="5">
    <source>
        <dbReference type="EMBL" id="KAF3231269.1"/>
    </source>
</evidence>
<name>A0A7C8V669_ORBOL</name>
<sequence>MAPTTTHFLPAPEVRKRFAGLSKDDENERLEAAKGLNLALRNVTENRDETVKYCLTRLIKGLTSANDSSRIGFSLALVELLYSLLDPKDPLLTDLPFRSVVQLIVEHTEPTGGLTKSEERGFYFGRLFGLKAIIETELLFTKESDISNWQSVLTQLVVLAQKKPWLRESCCLVIRNAVLAIESSQKELVKVTCDELEKSGLIKSSDGIGIWIALIQKHNTTLEKLNIRPQKRSSPFEKAYLQTLAKILKESEGKDEDGEKLAQKGSWNARLSWVWDSIFEFYTSDTPQKDIASFPEFWQAVVNDGLFSNGSSDERKFWGFLVFNKAISALENKDTISILFSPNLMKCFINQLSSPERYLHKAAQKSFRVIKSKAENSPSIASTILTCLLSRNGSPNFESVTKTKVIESLFSCADEQGQLEIVRFFKSLILEPAAEDTKSIEKSRQWAADQLLSTIRSSKSTPKSSYVTEIINIFVEYGHFNIKSNLSADLAFSATTQATFRTRLSSCLSELLQNSDLKSTVWSAKAVLFIKQKREESADEFATTVDESIEEEIEKVFKIVSKLDRKTPALGSRRYAFALMYSLLLLQLFNGEPDAMDMLQDLHLVFEKIGKERKEKERKKDKHRHKRQKHEPEEQDHDHEEEEEEEEEQDCLEILIELLLGFLAKPSVLAKKMSQTVFKSFADSLSASALDSLLRPLVVEETQEGQRELFDIEDEDEIMDDADSGEDDDGEDSDVEVIDVEEDSADEEDGEDDENEDEDEESSDEEEDDDDDDDGDDDEPLDEETRKLHAALAEALGTSKDPNTSDASDSDESMDDDQMLLVDEQLSKIFKHRKTPNKRQQRASAKESVVNFKNRILELLEIYVKGDGNCDEKIKVIVPCLEAMRKTGNPSVRSNAHNVLKSLAQSNKKKSPKDKEDDTTTTIFTDPSSAFEILKQIHQESSQPHHQPQQSREHAASCSHCSLYISRILVAGDKSWIERITELYFTKTMVNWMTDAKCVTQPALFTDFVTWAGTIRKSLTTAVLTLGGEKVEVTGPDFIDHPVLYITKSKNFKQSSDFF</sequence>
<evidence type="ECO:0000256" key="3">
    <source>
        <dbReference type="ARBA" id="ARBA00023242"/>
    </source>
</evidence>
<gene>
    <name evidence="5" type="ORF">TWF191_006760</name>
</gene>
<dbReference type="Proteomes" id="UP000483672">
    <property type="component" value="Unassembled WGS sequence"/>
</dbReference>
<feature type="region of interest" description="Disordered" evidence="4">
    <location>
        <begin position="615"/>
        <end position="649"/>
    </location>
</feature>
<comment type="caution">
    <text evidence="5">The sequence shown here is derived from an EMBL/GenBank/DDBJ whole genome shotgun (WGS) entry which is preliminary data.</text>
</comment>
<feature type="compositionally biased region" description="Acidic residues" evidence="4">
    <location>
        <begin position="711"/>
        <end position="782"/>
    </location>
</feature>
<dbReference type="GO" id="GO:0005730">
    <property type="term" value="C:nucleolus"/>
    <property type="evidence" value="ECO:0007669"/>
    <property type="project" value="InterPro"/>
</dbReference>
<keyword evidence="3" id="KW-0539">Nucleus</keyword>
<dbReference type="EMBL" id="WIPF01000004">
    <property type="protein sequence ID" value="KAF3231269.1"/>
    <property type="molecule type" value="Genomic_DNA"/>
</dbReference>
<dbReference type="AlphaFoldDB" id="A0A7C8V669"/>
<feature type="compositionally biased region" description="Basic residues" evidence="4">
    <location>
        <begin position="616"/>
        <end position="629"/>
    </location>
</feature>
<evidence type="ECO:0008006" key="7">
    <source>
        <dbReference type="Google" id="ProtNLM"/>
    </source>
</evidence>
<feature type="region of interest" description="Disordered" evidence="4">
    <location>
        <begin position="903"/>
        <end position="923"/>
    </location>
</feature>
<evidence type="ECO:0000256" key="2">
    <source>
        <dbReference type="ARBA" id="ARBA00006809"/>
    </source>
</evidence>
<dbReference type="SUPFAM" id="SSF48371">
    <property type="entry name" value="ARM repeat"/>
    <property type="match status" value="1"/>
</dbReference>
<comment type="similarity">
    <text evidence="2">Belongs to the MYBBP1A family.</text>
</comment>
<proteinExistence type="inferred from homology"/>